<reference evidence="2 3" key="1">
    <citation type="submission" date="2016-10" db="EMBL/GenBank/DDBJ databases">
        <title>Proteomics and genomics reveal pathogen-plant mechanisms compatible with a hemibiotrophic lifestyle of Diplodia corticola.</title>
        <authorList>
            <person name="Fernandes I."/>
            <person name="De Jonge R."/>
            <person name="Van De Peer Y."/>
            <person name="Devreese B."/>
            <person name="Alves A."/>
            <person name="Esteves A.C."/>
        </authorList>
    </citation>
    <scope>NUCLEOTIDE SEQUENCE [LARGE SCALE GENOMIC DNA]</scope>
    <source>
        <strain evidence="2 3">CBS 112549</strain>
    </source>
</reference>
<organism evidence="2 3">
    <name type="scientific">Diplodia corticola</name>
    <dbReference type="NCBI Taxonomy" id="236234"/>
    <lineage>
        <taxon>Eukaryota</taxon>
        <taxon>Fungi</taxon>
        <taxon>Dikarya</taxon>
        <taxon>Ascomycota</taxon>
        <taxon>Pezizomycotina</taxon>
        <taxon>Dothideomycetes</taxon>
        <taxon>Dothideomycetes incertae sedis</taxon>
        <taxon>Botryosphaeriales</taxon>
        <taxon>Botryosphaeriaceae</taxon>
        <taxon>Diplodia</taxon>
    </lineage>
</organism>
<evidence type="ECO:0000313" key="2">
    <source>
        <dbReference type="EMBL" id="OJD32274.1"/>
    </source>
</evidence>
<evidence type="ECO:0000313" key="3">
    <source>
        <dbReference type="Proteomes" id="UP000183809"/>
    </source>
</evidence>
<feature type="compositionally biased region" description="Acidic residues" evidence="1">
    <location>
        <begin position="128"/>
        <end position="139"/>
    </location>
</feature>
<protein>
    <submittedName>
        <fullName evidence="2">Uncharacterized protein</fullName>
    </submittedName>
</protein>
<proteinExistence type="predicted"/>
<feature type="compositionally biased region" description="Polar residues" evidence="1">
    <location>
        <begin position="110"/>
        <end position="120"/>
    </location>
</feature>
<feature type="region of interest" description="Disordered" evidence="1">
    <location>
        <begin position="1"/>
        <end position="47"/>
    </location>
</feature>
<keyword evidence="3" id="KW-1185">Reference proteome</keyword>
<sequence length="351" mass="38821">MGVTRDIVRGASPQLSVDALASPKQPLADTEPCETANTSPPQNLTEKSQTIVAYVKEWEQLVARNRFEESEMLLRHREQEARFFLQLSCPRPGPRSETVSPQPASEEHSVNPSFGNSTGETIIVDLGSESEDEHEEPTGEETSVMAENTPQSKQPIKNNNQDSINTNASFAEESYYTRRPRHEGGWWSVSEQTWKILSHAEKQKASDIGWAMETDAGMNPAFPCTHCRQLGLECRISAQPAVLLNGSTRQRCCTYCFANALRCYLLDSPDQEDTTSVLPAIQISDARAKLKRARVSSPVSQPADVKEEEDSTENTRTSVDQGPVRGSTAVAHSRSSNSKKLRRISIDLSGD</sequence>
<name>A0A1J9QW93_9PEZI</name>
<dbReference type="AlphaFoldDB" id="A0A1J9QW93"/>
<evidence type="ECO:0000256" key="1">
    <source>
        <dbReference type="SAM" id="MobiDB-lite"/>
    </source>
</evidence>
<dbReference type="OrthoDB" id="10591739at2759"/>
<dbReference type="Proteomes" id="UP000183809">
    <property type="component" value="Unassembled WGS sequence"/>
</dbReference>
<feature type="compositionally biased region" description="Polar residues" evidence="1">
    <location>
        <begin position="35"/>
        <end position="47"/>
    </location>
</feature>
<dbReference type="GeneID" id="31015612"/>
<feature type="compositionally biased region" description="Polar residues" evidence="1">
    <location>
        <begin position="145"/>
        <end position="164"/>
    </location>
</feature>
<dbReference type="RefSeq" id="XP_020128534.1">
    <property type="nucleotide sequence ID" value="XM_020275351.1"/>
</dbReference>
<feature type="region of interest" description="Disordered" evidence="1">
    <location>
        <begin position="86"/>
        <end position="164"/>
    </location>
</feature>
<comment type="caution">
    <text evidence="2">The sequence shown here is derived from an EMBL/GenBank/DDBJ whole genome shotgun (WGS) entry which is preliminary data.</text>
</comment>
<gene>
    <name evidence="2" type="ORF">BKCO1_3900042</name>
</gene>
<accession>A0A1J9QW93</accession>
<dbReference type="EMBL" id="MNUE01000039">
    <property type="protein sequence ID" value="OJD32274.1"/>
    <property type="molecule type" value="Genomic_DNA"/>
</dbReference>
<feature type="region of interest" description="Disordered" evidence="1">
    <location>
        <begin position="294"/>
        <end position="351"/>
    </location>
</feature>